<reference evidence="3" key="1">
    <citation type="submission" date="2020-05" db="EMBL/GenBank/DDBJ databases">
        <authorList>
            <person name="Chiriac C."/>
            <person name="Salcher M."/>
            <person name="Ghai R."/>
            <person name="Kavagutti S V."/>
        </authorList>
    </citation>
    <scope>NUCLEOTIDE SEQUENCE</scope>
</reference>
<organism evidence="3">
    <name type="scientific">freshwater metagenome</name>
    <dbReference type="NCBI Taxonomy" id="449393"/>
    <lineage>
        <taxon>unclassified sequences</taxon>
        <taxon>metagenomes</taxon>
        <taxon>ecological metagenomes</taxon>
    </lineage>
</organism>
<accession>A0A6J6CIF4</accession>
<feature type="transmembrane region" description="Helical" evidence="1">
    <location>
        <begin position="234"/>
        <end position="254"/>
    </location>
</feature>
<proteinExistence type="predicted"/>
<gene>
    <name evidence="3" type="ORF">UFOPK1506_00455</name>
</gene>
<evidence type="ECO:0000313" key="3">
    <source>
        <dbReference type="EMBL" id="CAB4551181.1"/>
    </source>
</evidence>
<evidence type="ECO:0000256" key="1">
    <source>
        <dbReference type="SAM" id="Phobius"/>
    </source>
</evidence>
<keyword evidence="1" id="KW-0472">Membrane</keyword>
<feature type="domain" description="DUF418" evidence="2">
    <location>
        <begin position="221"/>
        <end position="378"/>
    </location>
</feature>
<feature type="transmembrane region" description="Helical" evidence="1">
    <location>
        <begin position="9"/>
        <end position="27"/>
    </location>
</feature>
<dbReference type="PANTHER" id="PTHR30590:SF2">
    <property type="entry name" value="INNER MEMBRANE PROTEIN"/>
    <property type="match status" value="1"/>
</dbReference>
<sequence length="381" mass="42634">MKRDIAPDVLRGFALLGILLVNIQFFAVDSAEGARGQWVDGFANGGAAFIIFTLFQGKFYLLFSFLYGYSSHYIVKGEKSNRRRWLKRCAYLMFFGALHFTFLWHGDILFGYGLFGLLLALFFFRQDKTIKRWAIGIFIAQAVLLTLVAVGTYFAERTDGAIDVLPPAALDEVMRTGTYLESIAPRLELWVIGFLGSGVFIMGGLAFVAFLLGLRAARASALSNDSAVINTKRWMLIGYGYGIPLQLVAGTIYLSNENAADTSEAIYLISVLVSLVGAPLLTMAYIAKILSLLPRFAAKMSWMRSAGQMSLTTYLIQSVVQMFIFAPWGLGLFQKIDMWVVLLIGVVIWLVQIRFAHWWLRKFTQGPAEQLMARLTRKKAN</sequence>
<name>A0A6J6CIF4_9ZZZZ</name>
<dbReference type="InterPro" id="IPR052529">
    <property type="entry name" value="Bact_Transport_Assoc"/>
</dbReference>
<feature type="transmembrane region" description="Helical" evidence="1">
    <location>
        <begin position="47"/>
        <end position="69"/>
    </location>
</feature>
<dbReference type="InterPro" id="IPR007349">
    <property type="entry name" value="DUF418"/>
</dbReference>
<keyword evidence="1" id="KW-1133">Transmembrane helix</keyword>
<dbReference type="PANTHER" id="PTHR30590">
    <property type="entry name" value="INNER MEMBRANE PROTEIN"/>
    <property type="match status" value="1"/>
</dbReference>
<protein>
    <submittedName>
        <fullName evidence="3">Unannotated protein</fullName>
    </submittedName>
</protein>
<feature type="transmembrane region" description="Helical" evidence="1">
    <location>
        <begin position="336"/>
        <end position="355"/>
    </location>
</feature>
<dbReference type="Pfam" id="PF04235">
    <property type="entry name" value="DUF418"/>
    <property type="match status" value="1"/>
</dbReference>
<feature type="transmembrane region" description="Helical" evidence="1">
    <location>
        <begin position="85"/>
        <end position="102"/>
    </location>
</feature>
<dbReference type="EMBL" id="CAEZSV010000061">
    <property type="protein sequence ID" value="CAB4551181.1"/>
    <property type="molecule type" value="Genomic_DNA"/>
</dbReference>
<feature type="transmembrane region" description="Helical" evidence="1">
    <location>
        <begin position="266"/>
        <end position="290"/>
    </location>
</feature>
<feature type="transmembrane region" description="Helical" evidence="1">
    <location>
        <begin position="133"/>
        <end position="155"/>
    </location>
</feature>
<dbReference type="AlphaFoldDB" id="A0A6J6CIF4"/>
<feature type="transmembrane region" description="Helical" evidence="1">
    <location>
        <begin position="108"/>
        <end position="124"/>
    </location>
</feature>
<feature type="transmembrane region" description="Helical" evidence="1">
    <location>
        <begin position="311"/>
        <end position="330"/>
    </location>
</feature>
<feature type="transmembrane region" description="Helical" evidence="1">
    <location>
        <begin position="189"/>
        <end position="214"/>
    </location>
</feature>
<evidence type="ECO:0000259" key="2">
    <source>
        <dbReference type="Pfam" id="PF04235"/>
    </source>
</evidence>
<keyword evidence="1" id="KW-0812">Transmembrane</keyword>